<reference evidence="1 2" key="1">
    <citation type="journal article" date="2014" name="PLoS Genet.">
        <title>Phylogenetically driven sequencing of extremely halophilic archaea reveals strategies for static and dynamic osmo-response.</title>
        <authorList>
            <person name="Becker E.A."/>
            <person name="Seitzer P.M."/>
            <person name="Tritt A."/>
            <person name="Larsen D."/>
            <person name="Krusor M."/>
            <person name="Yao A.I."/>
            <person name="Wu D."/>
            <person name="Madern D."/>
            <person name="Eisen J.A."/>
            <person name="Darling A.E."/>
            <person name="Facciotti M.T."/>
        </authorList>
    </citation>
    <scope>NUCLEOTIDE SEQUENCE [LARGE SCALE GENOMIC DNA]</scope>
    <source>
        <strain evidence="2">DSM 18310 / JCM 13924 / TL6</strain>
    </source>
</reference>
<proteinExistence type="predicted"/>
<protein>
    <submittedName>
        <fullName evidence="1">Uncharacterized protein</fullName>
    </submittedName>
</protein>
<dbReference type="EMBL" id="AOLG01000054">
    <property type="protein sequence ID" value="ELZ65094.1"/>
    <property type="molecule type" value="Genomic_DNA"/>
</dbReference>
<dbReference type="RefSeq" id="WP_008096283.1">
    <property type="nucleotide sequence ID" value="NZ_AOLG01000054.1"/>
</dbReference>
<dbReference type="PATRIC" id="fig|1227461.3.peg.3203"/>
<evidence type="ECO:0000313" key="2">
    <source>
        <dbReference type="Proteomes" id="UP000011559"/>
    </source>
</evidence>
<keyword evidence="2" id="KW-1185">Reference proteome</keyword>
<comment type="caution">
    <text evidence="1">The sequence shown here is derived from an EMBL/GenBank/DDBJ whole genome shotgun (WGS) entry which is preliminary data.</text>
</comment>
<evidence type="ECO:0000313" key="1">
    <source>
        <dbReference type="EMBL" id="ELZ65094.1"/>
    </source>
</evidence>
<gene>
    <name evidence="1" type="ORF">C457_16372</name>
</gene>
<accession>M0G2Q3</accession>
<organism evidence="1 2">
    <name type="scientific">Haloferax prahovense (strain DSM 18310 / JCM 13924 / TL6)</name>
    <dbReference type="NCBI Taxonomy" id="1227461"/>
    <lineage>
        <taxon>Archaea</taxon>
        <taxon>Methanobacteriati</taxon>
        <taxon>Methanobacteriota</taxon>
        <taxon>Stenosarchaea group</taxon>
        <taxon>Halobacteria</taxon>
        <taxon>Halobacteriales</taxon>
        <taxon>Haloferacaceae</taxon>
        <taxon>Haloferax</taxon>
    </lineage>
</organism>
<name>M0G2Q3_HALPT</name>
<sequence>MKRRNVITAIGTLAIGTGTVLGTGATEVLSSNGDGSFRVVSPGANISITVPDNPGANVSVFQDDNDDADGDAAAGGIDFGSLEQMDLPAVHVIDNSNSSGGMIEIQVAIEKGSGAQDLGKIFDIVNNNPDTAYDVGFEFTTFGNAVTTNGGTVTPATAKEAFQFVNSDGNVISSDPNESTHNPQNFVTVAASADSGSRVPVSLETDATLGNISSEFDTSGTFGDVSENITLIEEVTAVAEPTQ</sequence>
<dbReference type="OrthoDB" id="291105at2157"/>
<dbReference type="Proteomes" id="UP000011559">
    <property type="component" value="Unassembled WGS sequence"/>
</dbReference>
<dbReference type="AlphaFoldDB" id="M0G2Q3"/>